<dbReference type="AlphaFoldDB" id="A0A2H0R4V5"/>
<evidence type="ECO:0000256" key="1">
    <source>
        <dbReference type="SAM" id="Phobius"/>
    </source>
</evidence>
<evidence type="ECO:0000313" key="3">
    <source>
        <dbReference type="Proteomes" id="UP000230232"/>
    </source>
</evidence>
<gene>
    <name evidence="2" type="ORF">COV31_00410</name>
</gene>
<feature type="transmembrane region" description="Helical" evidence="1">
    <location>
        <begin position="51"/>
        <end position="72"/>
    </location>
</feature>
<organism evidence="2 3">
    <name type="scientific">Candidatus Yanofskybacteria bacterium CG10_big_fil_rev_8_21_14_0_10_46_23</name>
    <dbReference type="NCBI Taxonomy" id="1975098"/>
    <lineage>
        <taxon>Bacteria</taxon>
        <taxon>Candidatus Yanofskyibacteriota</taxon>
    </lineage>
</organism>
<proteinExistence type="predicted"/>
<accession>A0A2H0R4V5</accession>
<feature type="transmembrane region" description="Helical" evidence="1">
    <location>
        <begin position="15"/>
        <end position="39"/>
    </location>
</feature>
<keyword evidence="1" id="KW-0472">Membrane</keyword>
<keyword evidence="1" id="KW-0812">Transmembrane</keyword>
<keyword evidence="1" id="KW-1133">Transmembrane helix</keyword>
<dbReference type="Proteomes" id="UP000230232">
    <property type="component" value="Unassembled WGS sequence"/>
</dbReference>
<dbReference type="EMBL" id="PCXO01000004">
    <property type="protein sequence ID" value="PIR41558.1"/>
    <property type="molecule type" value="Genomic_DNA"/>
</dbReference>
<evidence type="ECO:0000313" key="2">
    <source>
        <dbReference type="EMBL" id="PIR41558.1"/>
    </source>
</evidence>
<sequence length="100" mass="11302">MIFNLPIDITPLLELNYLALSVGVIVAFYIIQVFIIEYHLIRFGIGSHPKLFALVFFIGAILIFGANVAGFYNLDPKEIFIGFQKLISEIDFRIPEANIP</sequence>
<protein>
    <submittedName>
        <fullName evidence="2">Uncharacterized protein</fullName>
    </submittedName>
</protein>
<comment type="caution">
    <text evidence="2">The sequence shown here is derived from an EMBL/GenBank/DDBJ whole genome shotgun (WGS) entry which is preliminary data.</text>
</comment>
<reference evidence="2 3" key="1">
    <citation type="submission" date="2017-09" db="EMBL/GenBank/DDBJ databases">
        <title>Depth-based differentiation of microbial function through sediment-hosted aquifers and enrichment of novel symbionts in the deep terrestrial subsurface.</title>
        <authorList>
            <person name="Probst A.J."/>
            <person name="Ladd B."/>
            <person name="Jarett J.K."/>
            <person name="Geller-Mcgrath D.E."/>
            <person name="Sieber C.M."/>
            <person name="Emerson J.B."/>
            <person name="Anantharaman K."/>
            <person name="Thomas B.C."/>
            <person name="Malmstrom R."/>
            <person name="Stieglmeier M."/>
            <person name="Klingl A."/>
            <person name="Woyke T."/>
            <person name="Ryan C.M."/>
            <person name="Banfield J.F."/>
        </authorList>
    </citation>
    <scope>NUCLEOTIDE SEQUENCE [LARGE SCALE GENOMIC DNA]</scope>
    <source>
        <strain evidence="2">CG10_big_fil_rev_8_21_14_0_10_46_23</strain>
    </source>
</reference>
<name>A0A2H0R4V5_9BACT</name>